<evidence type="ECO:0000256" key="1">
    <source>
        <dbReference type="SAM" id="MobiDB-lite"/>
    </source>
</evidence>
<evidence type="ECO:0000313" key="3">
    <source>
        <dbReference type="EMBL" id="KOO39157.1"/>
    </source>
</evidence>
<accession>A0A0M0KKN2</accession>
<name>A0A0M0KKN2_ALKHA</name>
<dbReference type="GeneID" id="87597501"/>
<organism evidence="3">
    <name type="scientific">Halalkalibacterium halodurans</name>
    <name type="common">Bacillus halodurans</name>
    <dbReference type="NCBI Taxonomy" id="86665"/>
    <lineage>
        <taxon>Bacteria</taxon>
        <taxon>Bacillati</taxon>
        <taxon>Bacillota</taxon>
        <taxon>Bacilli</taxon>
        <taxon>Bacillales</taxon>
        <taxon>Bacillaceae</taxon>
        <taxon>Halalkalibacterium (ex Joshi et al. 2022)</taxon>
    </lineage>
</organism>
<sequence length="241" mass="26932">MQIDIWSDFVCPFCYIGKRRLEQAIGQLADSEQQMIDVVFRSFELDPNAPRENQVTVYESLARKYGMSIEKAKEMTEQVKIQAATVDLAFQFEQAKETNTFDAHRLAKFADTKGKGKAMTERLMSAYFCESLPIDNHETLVKIAGEVGLDTSETHAVLKSEAFSDQVRSEEAKAQSLQVRGVPYFVINDKYALSGAQPTDVFVRALKQVLDEEKQELKPLANEGEQGAACSDGSCKIPNES</sequence>
<dbReference type="GO" id="GO:0016491">
    <property type="term" value="F:oxidoreductase activity"/>
    <property type="evidence" value="ECO:0007669"/>
    <property type="project" value="InterPro"/>
</dbReference>
<feature type="region of interest" description="Disordered" evidence="1">
    <location>
        <begin position="218"/>
        <end position="241"/>
    </location>
</feature>
<feature type="domain" description="DSBA-like thioredoxin" evidence="2">
    <location>
        <begin position="2"/>
        <end position="207"/>
    </location>
</feature>
<reference evidence="3" key="1">
    <citation type="submission" date="2015-08" db="EMBL/GenBank/DDBJ databases">
        <title>Complete DNA Sequence of Pseudomonas syringae pv. actinidiae, the Causal Agent of Kiwifruit Canker Disease.</title>
        <authorList>
            <person name="Rikkerink E.H.A."/>
            <person name="Fineran P.C."/>
        </authorList>
    </citation>
    <scope>NUCLEOTIDE SEQUENCE</scope>
    <source>
        <strain evidence="3">DSM 13666</strain>
    </source>
</reference>
<dbReference type="RefSeq" id="WP_053431218.1">
    <property type="nucleotide sequence ID" value="NZ_CP040441.1"/>
</dbReference>
<dbReference type="InterPro" id="IPR001853">
    <property type="entry name" value="DSBA-like_thioredoxin_dom"/>
</dbReference>
<dbReference type="CDD" id="cd03024">
    <property type="entry name" value="DsbA_FrnE"/>
    <property type="match status" value="1"/>
</dbReference>
<evidence type="ECO:0000259" key="2">
    <source>
        <dbReference type="Pfam" id="PF01323"/>
    </source>
</evidence>
<dbReference type="InterPro" id="IPR036249">
    <property type="entry name" value="Thioredoxin-like_sf"/>
</dbReference>
<gene>
    <name evidence="3" type="ORF">AMD02_10095</name>
</gene>
<comment type="caution">
    <text evidence="3">The sequence shown here is derived from an EMBL/GenBank/DDBJ whole genome shotgun (WGS) entry which is preliminary data.</text>
</comment>
<dbReference type="AlphaFoldDB" id="A0A0M0KKN2"/>
<dbReference type="PANTHER" id="PTHR13887">
    <property type="entry name" value="GLUTATHIONE S-TRANSFERASE KAPPA"/>
    <property type="match status" value="1"/>
</dbReference>
<dbReference type="SUPFAM" id="SSF52833">
    <property type="entry name" value="Thioredoxin-like"/>
    <property type="match status" value="1"/>
</dbReference>
<dbReference type="PATRIC" id="fig|136160.3.peg.2406"/>
<dbReference type="Gene3D" id="3.40.30.10">
    <property type="entry name" value="Glutaredoxin"/>
    <property type="match status" value="1"/>
</dbReference>
<proteinExistence type="predicted"/>
<dbReference type="PANTHER" id="PTHR13887:SF41">
    <property type="entry name" value="THIOREDOXIN SUPERFAMILY PROTEIN"/>
    <property type="match status" value="1"/>
</dbReference>
<dbReference type="EMBL" id="LILD01000001">
    <property type="protein sequence ID" value="KOO39157.1"/>
    <property type="molecule type" value="Genomic_DNA"/>
</dbReference>
<dbReference type="Pfam" id="PF01323">
    <property type="entry name" value="DSBA"/>
    <property type="match status" value="1"/>
</dbReference>
<protein>
    <submittedName>
        <fullName evidence="3">Disulfide bond formation protein DsbA</fullName>
    </submittedName>
</protein>